<comment type="similarity">
    <text evidence="1">Belongs to the carbohydrate kinase pfkB family.</text>
</comment>
<feature type="binding site" evidence="10">
    <location>
        <position position="285"/>
    </location>
    <ligand>
        <name>K(+)</name>
        <dbReference type="ChEBI" id="CHEBI:29103"/>
    </ligand>
</feature>
<dbReference type="UniPathway" id="UPA00916">
    <property type="reaction ID" value="UER00889"/>
</dbReference>
<dbReference type="Gene3D" id="3.40.1190.20">
    <property type="match status" value="1"/>
</dbReference>
<dbReference type="EMBL" id="DTCM01000060">
    <property type="protein sequence ID" value="HGL40908.1"/>
    <property type="molecule type" value="Genomic_DNA"/>
</dbReference>
<evidence type="ECO:0000313" key="14">
    <source>
        <dbReference type="EMBL" id="HHN51736.1"/>
    </source>
</evidence>
<feature type="binding site" evidence="10">
    <location>
        <position position="287"/>
    </location>
    <ligand>
        <name>K(+)</name>
        <dbReference type="ChEBI" id="CHEBI:29103"/>
    </ligand>
</feature>
<feature type="binding site" evidence="10">
    <location>
        <position position="184"/>
    </location>
    <ligand>
        <name>ATP</name>
        <dbReference type="ChEBI" id="CHEBI:30616"/>
    </ligand>
</feature>
<dbReference type="InterPro" id="IPR011877">
    <property type="entry name" value="Ribokinase"/>
</dbReference>
<feature type="binding site" evidence="10">
    <location>
        <position position="252"/>
    </location>
    <ligand>
        <name>substrate</name>
    </ligand>
</feature>
<dbReference type="GO" id="GO:0005829">
    <property type="term" value="C:cytosol"/>
    <property type="evidence" value="ECO:0007669"/>
    <property type="project" value="TreeGrafter"/>
</dbReference>
<evidence type="ECO:0000256" key="1">
    <source>
        <dbReference type="ARBA" id="ARBA00005380"/>
    </source>
</evidence>
<evidence type="ECO:0000256" key="2">
    <source>
        <dbReference type="ARBA" id="ARBA00022679"/>
    </source>
</evidence>
<evidence type="ECO:0000256" key="8">
    <source>
        <dbReference type="ARBA" id="ARBA00022958"/>
    </source>
</evidence>
<comment type="catalytic activity">
    <reaction evidence="10">
        <text>D-ribose + ATP = D-ribose 5-phosphate + ADP + H(+)</text>
        <dbReference type="Rhea" id="RHEA:13697"/>
        <dbReference type="ChEBI" id="CHEBI:15378"/>
        <dbReference type="ChEBI" id="CHEBI:30616"/>
        <dbReference type="ChEBI" id="CHEBI:47013"/>
        <dbReference type="ChEBI" id="CHEBI:78346"/>
        <dbReference type="ChEBI" id="CHEBI:456216"/>
        <dbReference type="EC" id="2.7.1.15"/>
    </reaction>
</comment>
<dbReference type="GO" id="GO:0004747">
    <property type="term" value="F:ribokinase activity"/>
    <property type="evidence" value="ECO:0007669"/>
    <property type="project" value="UniProtKB-UniRule"/>
</dbReference>
<keyword evidence="8 10" id="KW-0630">Potassium</keyword>
<dbReference type="PRINTS" id="PR00990">
    <property type="entry name" value="RIBOKINASE"/>
</dbReference>
<evidence type="ECO:0000256" key="10">
    <source>
        <dbReference type="HAMAP-Rule" id="MF_01987"/>
    </source>
</evidence>
<keyword evidence="4 10" id="KW-0547">Nucleotide-binding</keyword>
<dbReference type="AlphaFoldDB" id="A0A7C4E270"/>
<comment type="function">
    <text evidence="10">Catalyzes the phosphorylation of ribose at O-5 in a reaction requiring ATP and magnesium. The resulting D-ribose-5-phosphate can then be used either for sythesis of nucleotides, histidine, and tryptophan, or as a component of the pentose phosphate pathway.</text>
</comment>
<feature type="binding site" evidence="10">
    <location>
        <begin position="251"/>
        <end position="252"/>
    </location>
    <ligand>
        <name>ATP</name>
        <dbReference type="ChEBI" id="CHEBI:30616"/>
    </ligand>
</feature>
<dbReference type="CDD" id="cd01174">
    <property type="entry name" value="ribokinase"/>
    <property type="match status" value="1"/>
</dbReference>
<dbReference type="NCBIfam" id="TIGR02152">
    <property type="entry name" value="D_ribokin_bact"/>
    <property type="match status" value="1"/>
</dbReference>
<evidence type="ECO:0000313" key="13">
    <source>
        <dbReference type="EMBL" id="HGN91080.1"/>
    </source>
</evidence>
<evidence type="ECO:0000256" key="5">
    <source>
        <dbReference type="ARBA" id="ARBA00022777"/>
    </source>
</evidence>
<dbReference type="InterPro" id="IPR002139">
    <property type="entry name" value="Ribo/fructo_kinase"/>
</dbReference>
<comment type="caution">
    <text evidence="13">The sequence shown here is derived from an EMBL/GenBank/DDBJ whole genome shotgun (WGS) entry which is preliminary data.</text>
</comment>
<dbReference type="PANTHER" id="PTHR10584:SF166">
    <property type="entry name" value="RIBOKINASE"/>
    <property type="match status" value="1"/>
</dbReference>
<feature type="binding site" evidence="10">
    <location>
        <begin position="39"/>
        <end position="43"/>
    </location>
    <ligand>
        <name>substrate</name>
    </ligand>
</feature>
<dbReference type="EMBL" id="DRXG01000006">
    <property type="protein sequence ID" value="HHN51736.1"/>
    <property type="molecule type" value="Genomic_DNA"/>
</dbReference>
<dbReference type="SUPFAM" id="SSF53613">
    <property type="entry name" value="Ribokinase-like"/>
    <property type="match status" value="1"/>
</dbReference>
<dbReference type="Pfam" id="PF00294">
    <property type="entry name" value="PfkB"/>
    <property type="match status" value="1"/>
</dbReference>
<dbReference type="GO" id="GO:0005524">
    <property type="term" value="F:ATP binding"/>
    <property type="evidence" value="ECO:0007669"/>
    <property type="project" value="UniProtKB-UniRule"/>
</dbReference>
<dbReference type="HAMAP" id="MF_01987">
    <property type="entry name" value="Ribokinase"/>
    <property type="match status" value="1"/>
</dbReference>
<proteinExistence type="inferred from homology"/>
<feature type="binding site" evidence="10">
    <location>
        <position position="246"/>
    </location>
    <ligand>
        <name>K(+)</name>
        <dbReference type="ChEBI" id="CHEBI:29103"/>
    </ligand>
</feature>
<keyword evidence="2 10" id="KW-0808">Transferase</keyword>
<evidence type="ECO:0000313" key="12">
    <source>
        <dbReference type="EMBL" id="HGL40908.1"/>
    </source>
</evidence>
<feature type="binding site" evidence="10">
    <location>
        <position position="282"/>
    </location>
    <ligand>
        <name>K(+)</name>
        <dbReference type="ChEBI" id="CHEBI:29103"/>
    </ligand>
</feature>
<comment type="similarity">
    <text evidence="10">Belongs to the carbohydrate kinase PfkB family. Ribokinase subfamily.</text>
</comment>
<dbReference type="InterPro" id="IPR011611">
    <property type="entry name" value="PfkB_dom"/>
</dbReference>
<comment type="cofactor">
    <cofactor evidence="10">
        <name>Mg(2+)</name>
        <dbReference type="ChEBI" id="CHEBI:18420"/>
    </cofactor>
    <text evidence="10">Requires a divalent cation, most likely magnesium in vivo, as an electrophilic catalyst to aid phosphoryl group transfer. It is the chelate of the metal and the nucleotide that is the actual substrate.</text>
</comment>
<comment type="caution">
    <text evidence="10">Lacks conserved residue(s) required for the propagation of feature annotation.</text>
</comment>
<dbReference type="InterPro" id="IPR029056">
    <property type="entry name" value="Ribokinase-like"/>
</dbReference>
<feature type="domain" description="Carbohydrate kinase PfkB" evidence="11">
    <location>
        <begin position="3"/>
        <end position="294"/>
    </location>
</feature>
<feature type="binding site" evidence="10">
    <location>
        <begin position="11"/>
        <end position="13"/>
    </location>
    <ligand>
        <name>substrate</name>
    </ligand>
</feature>
<comment type="subunit">
    <text evidence="10">Homodimer.</text>
</comment>
<keyword evidence="3 10" id="KW-0479">Metal-binding</keyword>
<keyword evidence="5 10" id="KW-0418">Kinase</keyword>
<dbReference type="GO" id="GO:0019303">
    <property type="term" value="P:D-ribose catabolic process"/>
    <property type="evidence" value="ECO:0007669"/>
    <property type="project" value="UniProtKB-UniRule"/>
</dbReference>
<dbReference type="GO" id="GO:0046872">
    <property type="term" value="F:metal ion binding"/>
    <property type="evidence" value="ECO:0007669"/>
    <property type="project" value="UniProtKB-KW"/>
</dbReference>
<keyword evidence="9 10" id="KW-0119">Carbohydrate metabolism</keyword>
<feature type="binding site" evidence="10">
    <location>
        <begin position="220"/>
        <end position="225"/>
    </location>
    <ligand>
        <name>ATP</name>
        <dbReference type="ChEBI" id="CHEBI:30616"/>
    </ligand>
</feature>
<protein>
    <recommendedName>
        <fullName evidence="10">Ribokinase</fullName>
        <shortName evidence="10">RK</shortName>
        <ecNumber evidence="10">2.7.1.15</ecNumber>
    </recommendedName>
</protein>
<dbReference type="EMBL" id="DTAD01000088">
    <property type="protein sequence ID" value="HGN91080.1"/>
    <property type="molecule type" value="Genomic_DNA"/>
</dbReference>
<evidence type="ECO:0000256" key="4">
    <source>
        <dbReference type="ARBA" id="ARBA00022741"/>
    </source>
</evidence>
<accession>A0A7C4E270</accession>
<evidence type="ECO:0000259" key="11">
    <source>
        <dbReference type="Pfam" id="PF00294"/>
    </source>
</evidence>
<sequence>MVEVVVLGSMHMDLTVKLPKLPVRGETVVGGVFQVSPGGKGCNQAVAAARLGAKVAMVGRVGSDLFGELLLERLRSENISEKYVVEDKQTHTGVALIMVDRKGNNMIAVASGADARCSPEDVDAAEGMIASSKVFLAQLEIPLSTVEHGVALARRNGVPVVLNTAPAQRLPRRLLEMVDVVVANRIEASVLTGVRVNDVSSAVRAGKRLLAMGVKYAVVTLGRRGAVTVDKKETVHLKGVKVKAVDATGAGDAFCGALAYGLVRGIRIHDAAELANNAAALATTKVGAQEAMPSLAELHKFMASNGRAKILENIFNKTYS</sequence>
<comment type="subcellular location">
    <subcellularLocation>
        <location evidence="10">Cytoplasm</location>
    </subcellularLocation>
</comment>
<dbReference type="PANTHER" id="PTHR10584">
    <property type="entry name" value="SUGAR KINASE"/>
    <property type="match status" value="1"/>
</dbReference>
<gene>
    <name evidence="10 13" type="primary">rbsK</name>
    <name evidence="14" type="ORF">ENM30_00315</name>
    <name evidence="13" type="ORF">ENT82_08180</name>
    <name evidence="12" type="ORF">ENU43_04500</name>
</gene>
<feature type="binding site" evidence="10">
    <location>
        <position position="276"/>
    </location>
    <ligand>
        <name>ATP</name>
        <dbReference type="ChEBI" id="CHEBI:30616"/>
    </ligand>
</feature>
<name>A0A7C4E270_CALS0</name>
<feature type="active site" description="Proton acceptor" evidence="10">
    <location>
        <position position="252"/>
    </location>
</feature>
<organism evidence="13">
    <name type="scientific">Caldiarchaeum subterraneum</name>
    <dbReference type="NCBI Taxonomy" id="311458"/>
    <lineage>
        <taxon>Archaea</taxon>
        <taxon>Nitrososphaerota</taxon>
        <taxon>Candidatus Caldarchaeales</taxon>
        <taxon>Candidatus Caldarchaeaceae</taxon>
        <taxon>Candidatus Caldarchaeum</taxon>
    </lineage>
</organism>
<dbReference type="EC" id="2.7.1.15" evidence="10"/>
<comment type="pathway">
    <text evidence="10">Carbohydrate metabolism; D-ribose degradation; D-ribose 5-phosphate from beta-D-ribopyranose: step 2/2.</text>
</comment>
<keyword evidence="10" id="KW-0963">Cytoplasm</keyword>
<evidence type="ECO:0000256" key="9">
    <source>
        <dbReference type="ARBA" id="ARBA00023277"/>
    </source>
</evidence>
<feature type="binding site" evidence="10">
    <location>
        <position position="140"/>
    </location>
    <ligand>
        <name>substrate</name>
    </ligand>
</feature>
<reference evidence="13" key="1">
    <citation type="journal article" date="2020" name="mSystems">
        <title>Genome- and Community-Level Interaction Insights into Carbon Utilization and Element Cycling Functions of Hydrothermarchaeota in Hydrothermal Sediment.</title>
        <authorList>
            <person name="Zhou Z."/>
            <person name="Liu Y."/>
            <person name="Xu W."/>
            <person name="Pan J."/>
            <person name="Luo Z.H."/>
            <person name="Li M."/>
        </authorList>
    </citation>
    <scope>NUCLEOTIDE SEQUENCE [LARGE SCALE GENOMIC DNA]</scope>
    <source>
        <strain evidence="14">SpSt-1073</strain>
        <strain evidence="13">SpSt-613</strain>
        <strain evidence="12">SpSt-669</strain>
    </source>
</reference>
<evidence type="ECO:0000256" key="3">
    <source>
        <dbReference type="ARBA" id="ARBA00022723"/>
    </source>
</evidence>
<keyword evidence="6 10" id="KW-0067">ATP-binding</keyword>
<evidence type="ECO:0000256" key="6">
    <source>
        <dbReference type="ARBA" id="ARBA00022840"/>
    </source>
</evidence>
<evidence type="ECO:0000256" key="7">
    <source>
        <dbReference type="ARBA" id="ARBA00022842"/>
    </source>
</evidence>
<keyword evidence="7 10" id="KW-0460">Magnesium</keyword>
<feature type="binding site" evidence="10">
    <location>
        <position position="248"/>
    </location>
    <ligand>
        <name>K(+)</name>
        <dbReference type="ChEBI" id="CHEBI:29103"/>
    </ligand>
</feature>
<comment type="activity regulation">
    <text evidence="10">Activated by a monovalent cation that binds near, but not in, the active site. The most likely occupant of the site in vivo is potassium. Ion binding induces a conformational change that may alter substrate affinity.</text>
</comment>